<organism evidence="1 2">
    <name type="scientific">Lasius niger</name>
    <name type="common">Black garden ant</name>
    <dbReference type="NCBI Taxonomy" id="67767"/>
    <lineage>
        <taxon>Eukaryota</taxon>
        <taxon>Metazoa</taxon>
        <taxon>Ecdysozoa</taxon>
        <taxon>Arthropoda</taxon>
        <taxon>Hexapoda</taxon>
        <taxon>Insecta</taxon>
        <taxon>Pterygota</taxon>
        <taxon>Neoptera</taxon>
        <taxon>Endopterygota</taxon>
        <taxon>Hymenoptera</taxon>
        <taxon>Apocrita</taxon>
        <taxon>Aculeata</taxon>
        <taxon>Formicoidea</taxon>
        <taxon>Formicidae</taxon>
        <taxon>Formicinae</taxon>
        <taxon>Lasius</taxon>
        <taxon>Lasius</taxon>
    </lineage>
</organism>
<dbReference type="PaxDb" id="67767-A0A0J7MXQ0"/>
<accession>A0A0J7MXQ0</accession>
<proteinExistence type="predicted"/>
<comment type="caution">
    <text evidence="1">The sequence shown here is derived from an EMBL/GenBank/DDBJ whole genome shotgun (WGS) entry which is preliminary data.</text>
</comment>
<dbReference type="GO" id="GO:0016740">
    <property type="term" value="F:transferase activity"/>
    <property type="evidence" value="ECO:0007669"/>
    <property type="project" value="UniProtKB-KW"/>
</dbReference>
<evidence type="ECO:0000313" key="1">
    <source>
        <dbReference type="EMBL" id="KMQ85200.1"/>
    </source>
</evidence>
<dbReference type="Proteomes" id="UP000036403">
    <property type="component" value="Unassembled WGS sequence"/>
</dbReference>
<evidence type="ECO:0000313" key="2">
    <source>
        <dbReference type="Proteomes" id="UP000036403"/>
    </source>
</evidence>
<gene>
    <name evidence="1" type="ORF">RF55_16377</name>
</gene>
<dbReference type="EMBL" id="LBMM01014371">
    <property type="protein sequence ID" value="KMQ85200.1"/>
    <property type="molecule type" value="Genomic_DNA"/>
</dbReference>
<reference evidence="1 2" key="1">
    <citation type="submission" date="2015-04" db="EMBL/GenBank/DDBJ databases">
        <title>Lasius niger genome sequencing.</title>
        <authorList>
            <person name="Konorov E.A."/>
            <person name="Nikitin M.A."/>
            <person name="Kirill M.V."/>
            <person name="Chang P."/>
        </authorList>
    </citation>
    <scope>NUCLEOTIDE SEQUENCE [LARGE SCALE GENOMIC DNA]</scope>
    <source>
        <tissue evidence="1">Whole</tissue>
    </source>
</reference>
<keyword evidence="2" id="KW-1185">Reference proteome</keyword>
<protein>
    <submittedName>
        <fullName evidence="1">3-phosphoshikimate 1-carboxyvinyltransferase</fullName>
    </submittedName>
</protein>
<sequence length="233" mass="26959">MMDEAEAEKLWRTCANEVIWARPIDDDSKVRKENARWNLATHHLRRAIGMETPREILWMKTVVACSVRGGMYVAAADEKLKDAISELYTPEYADMLWTKLRARFIEETTGGSYYYLEQSESELLLEDMCNFARNIVEMINDFDETQILSRMLIISAQVSNRDETLRTSADTNVADRSNDIDDVDSVGDEIRELERLSTLRDHGSSARGRDREVPRRFDASEYSRVFGRELSTR</sequence>
<dbReference type="AlphaFoldDB" id="A0A0J7MXQ0"/>
<keyword evidence="1" id="KW-0808">Transferase</keyword>
<name>A0A0J7MXQ0_LASNI</name>